<dbReference type="AlphaFoldDB" id="A0AAN6N335"/>
<sequence>MHTGICPLDPLSITASAIAVATLAAKLCSILAEIREQCTALPGRLHAVNNEIQDLRVVLEQVAAVVKEHKAHNVHGDVESKIPELLWQGRDRLLALQHLLSRVQGVGLRKRELFFRTVLWKKQQGTLAVLQGDIKRVKSSLNVLLGVSNS</sequence>
<evidence type="ECO:0008006" key="3">
    <source>
        <dbReference type="Google" id="ProtNLM"/>
    </source>
</evidence>
<evidence type="ECO:0000313" key="2">
    <source>
        <dbReference type="Proteomes" id="UP001303473"/>
    </source>
</evidence>
<protein>
    <recommendedName>
        <fullName evidence="3">Fungal N-terminal domain-containing protein</fullName>
    </recommendedName>
</protein>
<proteinExistence type="predicted"/>
<reference evidence="2" key="1">
    <citation type="journal article" date="2023" name="Mol. Phylogenet. Evol.">
        <title>Genome-scale phylogeny and comparative genomics of the fungal order Sordariales.</title>
        <authorList>
            <person name="Hensen N."/>
            <person name="Bonometti L."/>
            <person name="Westerberg I."/>
            <person name="Brannstrom I.O."/>
            <person name="Guillou S."/>
            <person name="Cros-Aarteil S."/>
            <person name="Calhoun S."/>
            <person name="Haridas S."/>
            <person name="Kuo A."/>
            <person name="Mondo S."/>
            <person name="Pangilinan J."/>
            <person name="Riley R."/>
            <person name="LaButti K."/>
            <person name="Andreopoulos B."/>
            <person name="Lipzen A."/>
            <person name="Chen C."/>
            <person name="Yan M."/>
            <person name="Daum C."/>
            <person name="Ng V."/>
            <person name="Clum A."/>
            <person name="Steindorff A."/>
            <person name="Ohm R.A."/>
            <person name="Martin F."/>
            <person name="Silar P."/>
            <person name="Natvig D.O."/>
            <person name="Lalanne C."/>
            <person name="Gautier V."/>
            <person name="Ament-Velasquez S.L."/>
            <person name="Kruys A."/>
            <person name="Hutchinson M.I."/>
            <person name="Powell A.J."/>
            <person name="Barry K."/>
            <person name="Miller A.N."/>
            <person name="Grigoriev I.V."/>
            <person name="Debuchy R."/>
            <person name="Gladieux P."/>
            <person name="Hiltunen Thoren M."/>
            <person name="Johannesson H."/>
        </authorList>
    </citation>
    <scope>NUCLEOTIDE SEQUENCE [LARGE SCALE GENOMIC DNA]</scope>
    <source>
        <strain evidence="2">CBS 340.73</strain>
    </source>
</reference>
<organism evidence="1 2">
    <name type="scientific">Diplogelasinospora grovesii</name>
    <dbReference type="NCBI Taxonomy" id="303347"/>
    <lineage>
        <taxon>Eukaryota</taxon>
        <taxon>Fungi</taxon>
        <taxon>Dikarya</taxon>
        <taxon>Ascomycota</taxon>
        <taxon>Pezizomycotina</taxon>
        <taxon>Sordariomycetes</taxon>
        <taxon>Sordariomycetidae</taxon>
        <taxon>Sordariales</taxon>
        <taxon>Diplogelasinosporaceae</taxon>
        <taxon>Diplogelasinospora</taxon>
    </lineage>
</organism>
<dbReference type="EMBL" id="MU853852">
    <property type="protein sequence ID" value="KAK3937499.1"/>
    <property type="molecule type" value="Genomic_DNA"/>
</dbReference>
<comment type="caution">
    <text evidence="1">The sequence shown here is derived from an EMBL/GenBank/DDBJ whole genome shotgun (WGS) entry which is preliminary data.</text>
</comment>
<dbReference type="Proteomes" id="UP001303473">
    <property type="component" value="Unassembled WGS sequence"/>
</dbReference>
<name>A0AAN6N335_9PEZI</name>
<keyword evidence="2" id="KW-1185">Reference proteome</keyword>
<accession>A0AAN6N335</accession>
<evidence type="ECO:0000313" key="1">
    <source>
        <dbReference type="EMBL" id="KAK3937499.1"/>
    </source>
</evidence>
<gene>
    <name evidence="1" type="ORF">QBC46DRAFT_9240</name>
</gene>